<dbReference type="SUPFAM" id="SSF48179">
    <property type="entry name" value="6-phosphogluconate dehydrogenase C-terminal domain-like"/>
    <property type="match status" value="1"/>
</dbReference>
<dbReference type="InterPro" id="IPR008927">
    <property type="entry name" value="6-PGluconate_DH-like_C_sf"/>
</dbReference>
<accession>A0A1F5REE7</accession>
<feature type="domain" description="DUF2520" evidence="2">
    <location>
        <begin position="138"/>
        <end position="266"/>
    </location>
</feature>
<dbReference type="AlphaFoldDB" id="A0A1F5REE7"/>
<comment type="caution">
    <text evidence="3">The sequence shown here is derived from an EMBL/GenBank/DDBJ whole genome shotgun (WGS) entry which is preliminary data.</text>
</comment>
<evidence type="ECO:0008006" key="5">
    <source>
        <dbReference type="Google" id="ProtNLM"/>
    </source>
</evidence>
<dbReference type="Pfam" id="PF10728">
    <property type="entry name" value="DUF2520"/>
    <property type="match status" value="1"/>
</dbReference>
<name>A0A1F5REE7_9BACT</name>
<dbReference type="InterPro" id="IPR018931">
    <property type="entry name" value="DUF2520"/>
</dbReference>
<evidence type="ECO:0000313" key="4">
    <source>
        <dbReference type="Proteomes" id="UP000177230"/>
    </source>
</evidence>
<dbReference type="InterPro" id="IPR036291">
    <property type="entry name" value="NAD(P)-bd_dom_sf"/>
</dbReference>
<dbReference type="PANTHER" id="PTHR40459">
    <property type="entry name" value="CONSERVED HYPOTHETICAL ALANINE AND LEUCINE RICH PROTEIN"/>
    <property type="match status" value="1"/>
</dbReference>
<evidence type="ECO:0000259" key="1">
    <source>
        <dbReference type="Pfam" id="PF10727"/>
    </source>
</evidence>
<dbReference type="Pfam" id="PF10727">
    <property type="entry name" value="Rossmann-like"/>
    <property type="match status" value="1"/>
</dbReference>
<dbReference type="Proteomes" id="UP000177230">
    <property type="component" value="Unassembled WGS sequence"/>
</dbReference>
<evidence type="ECO:0000259" key="2">
    <source>
        <dbReference type="Pfam" id="PF10728"/>
    </source>
</evidence>
<dbReference type="Gene3D" id="1.10.1040.20">
    <property type="entry name" value="ProC-like, C-terminal domain"/>
    <property type="match status" value="1"/>
</dbReference>
<organism evidence="3 4">
    <name type="scientific">Candidatus Edwardsbacteria bacterium GWF2_54_11</name>
    <dbReference type="NCBI Taxonomy" id="1817851"/>
    <lineage>
        <taxon>Bacteria</taxon>
        <taxon>Candidatus Edwardsiibacteriota</taxon>
    </lineage>
</organism>
<gene>
    <name evidence="3" type="ORF">A2024_12180</name>
</gene>
<proteinExistence type="predicted"/>
<feature type="domain" description="Putative oxidoreductase/dehydrogenase Rossmann-like" evidence="1">
    <location>
        <begin position="5"/>
        <end position="105"/>
    </location>
</feature>
<evidence type="ECO:0000313" key="3">
    <source>
        <dbReference type="EMBL" id="OGF12826.1"/>
    </source>
</evidence>
<protein>
    <recommendedName>
        <fullName evidence="5">DUF2520 domain-containing protein</fullName>
    </recommendedName>
</protein>
<dbReference type="InterPro" id="IPR037108">
    <property type="entry name" value="TM1727-like_C_sf"/>
</dbReference>
<reference evidence="3 4" key="1">
    <citation type="journal article" date="2016" name="Nat. Commun.">
        <title>Thousands of microbial genomes shed light on interconnected biogeochemical processes in an aquifer system.</title>
        <authorList>
            <person name="Anantharaman K."/>
            <person name="Brown C.T."/>
            <person name="Hug L.A."/>
            <person name="Sharon I."/>
            <person name="Castelle C.J."/>
            <person name="Probst A.J."/>
            <person name="Thomas B.C."/>
            <person name="Singh A."/>
            <person name="Wilkins M.J."/>
            <person name="Karaoz U."/>
            <person name="Brodie E.L."/>
            <person name="Williams K.H."/>
            <person name="Hubbard S.S."/>
            <person name="Banfield J.F."/>
        </authorList>
    </citation>
    <scope>NUCLEOTIDE SEQUENCE [LARGE SCALE GENOMIC DNA]</scope>
</reference>
<dbReference type="InterPro" id="IPR019665">
    <property type="entry name" value="OxRdtase/DH_put_Rossmann_dom"/>
</dbReference>
<sequence>MDKPSLAIIGVGKLGSTLALALWQKGYRLSGLSDIDPARVEETARAVNPAVSDSDPSAATRGAEIVILAVPDDSVKAVSDQLASRQALTKGQILCHCSGFLPSSALVANKMLGASIASMHPLASFPRCLSPWDRFKGIYFGIEGDALALAGLRPLIESLDCSPVDILPSRKNLYHLSSVMASNYLVALMYAAGQMMETTVADKGKTEAMLQSLARTVIDSLGENGLENSLSGPIERGDVQTVTGHLEALKKDFPQGAELYKVLGRSLLRISKQRNPQGREWAGWEKLLD</sequence>
<dbReference type="PANTHER" id="PTHR40459:SF1">
    <property type="entry name" value="CONSERVED HYPOTHETICAL ALANINE AND LEUCINE RICH PROTEIN"/>
    <property type="match status" value="1"/>
</dbReference>
<dbReference type="EMBL" id="MFFM01000030">
    <property type="protein sequence ID" value="OGF12826.1"/>
    <property type="molecule type" value="Genomic_DNA"/>
</dbReference>
<dbReference type="SUPFAM" id="SSF51735">
    <property type="entry name" value="NAD(P)-binding Rossmann-fold domains"/>
    <property type="match status" value="1"/>
</dbReference>
<dbReference type="Gene3D" id="3.40.50.720">
    <property type="entry name" value="NAD(P)-binding Rossmann-like Domain"/>
    <property type="match status" value="1"/>
</dbReference>